<organism evidence="2 3">
    <name type="scientific">Fontibacillus solani</name>
    <dbReference type="NCBI Taxonomy" id="1572857"/>
    <lineage>
        <taxon>Bacteria</taxon>
        <taxon>Bacillati</taxon>
        <taxon>Bacillota</taxon>
        <taxon>Bacilli</taxon>
        <taxon>Bacillales</taxon>
        <taxon>Paenibacillaceae</taxon>
        <taxon>Fontibacillus</taxon>
    </lineage>
</organism>
<dbReference type="InterPro" id="IPR046674">
    <property type="entry name" value="DUF6544"/>
</dbReference>
<dbReference type="Pfam" id="PF20181">
    <property type="entry name" value="DUF6544"/>
    <property type="match status" value="1"/>
</dbReference>
<dbReference type="RefSeq" id="WP_182535607.1">
    <property type="nucleotide sequence ID" value="NZ_JACJIP010000013.1"/>
</dbReference>
<proteinExistence type="predicted"/>
<evidence type="ECO:0000313" key="3">
    <source>
        <dbReference type="Proteomes" id="UP000567067"/>
    </source>
</evidence>
<reference evidence="2 3" key="1">
    <citation type="submission" date="2020-08" db="EMBL/GenBank/DDBJ databases">
        <title>Genomic Encyclopedia of Type Strains, Phase III (KMG-III): the genomes of soil and plant-associated and newly described type strains.</title>
        <authorList>
            <person name="Whitman W."/>
        </authorList>
    </citation>
    <scope>NUCLEOTIDE SEQUENCE [LARGE SCALE GENOMIC DNA]</scope>
    <source>
        <strain evidence="2 3">CECT 8693</strain>
    </source>
</reference>
<keyword evidence="3" id="KW-1185">Reference proteome</keyword>
<keyword evidence="1" id="KW-1133">Transmembrane helix</keyword>
<keyword evidence="1" id="KW-0472">Membrane</keyword>
<gene>
    <name evidence="2" type="ORF">FHR92_002259</name>
</gene>
<keyword evidence="1" id="KW-0812">Transmembrane</keyword>
<evidence type="ECO:0000256" key="1">
    <source>
        <dbReference type="SAM" id="Phobius"/>
    </source>
</evidence>
<evidence type="ECO:0000313" key="2">
    <source>
        <dbReference type="EMBL" id="MBA9085792.1"/>
    </source>
</evidence>
<feature type="transmembrane region" description="Helical" evidence="1">
    <location>
        <begin position="6"/>
        <end position="23"/>
    </location>
</feature>
<sequence length="282" mass="31722">MGIFLGVIIVIVGLIVIFFNIPYSKTTREFNISINIEKQAIAMNNENEQQYFTEADIADLPAPVQKYFRYCGFIGTPKMSYMKVAFNNVDFSLGRGKSTIKVDYTQYNIVNKPIRIALIDSSMFGVPFQGIDSYIDGKGSMKGVIAKLITLFDQRGEDMDRASLVTFLSESLLAPDAALQDYVTWEEIDDLHAKATISCYGTSASGIFTFNEKGEMTSFTTEDREAISMDGKREQVTWTAIISDYEDHNGIKQPTTLQAVWNYDEGDLLYFDGIHTSIEYGF</sequence>
<accession>A0A7W3STB9</accession>
<name>A0A7W3STB9_9BACL</name>
<dbReference type="AlphaFoldDB" id="A0A7W3STB9"/>
<comment type="caution">
    <text evidence="2">The sequence shown here is derived from an EMBL/GenBank/DDBJ whole genome shotgun (WGS) entry which is preliminary data.</text>
</comment>
<dbReference type="EMBL" id="JACJIP010000013">
    <property type="protein sequence ID" value="MBA9085792.1"/>
    <property type="molecule type" value="Genomic_DNA"/>
</dbReference>
<protein>
    <submittedName>
        <fullName evidence="2">Uncharacterized protein</fullName>
    </submittedName>
</protein>
<dbReference type="Proteomes" id="UP000567067">
    <property type="component" value="Unassembled WGS sequence"/>
</dbReference>